<feature type="non-terminal residue" evidence="3">
    <location>
        <position position="213"/>
    </location>
</feature>
<dbReference type="InterPro" id="IPR004919">
    <property type="entry name" value="GmrSD_N"/>
</dbReference>
<dbReference type="Pfam" id="PF03235">
    <property type="entry name" value="GmrSD_N"/>
    <property type="match status" value="1"/>
</dbReference>
<organism evidence="3">
    <name type="scientific">marine metagenome</name>
    <dbReference type="NCBI Taxonomy" id="408172"/>
    <lineage>
        <taxon>unclassified sequences</taxon>
        <taxon>metagenomes</taxon>
        <taxon>ecological metagenomes</taxon>
    </lineage>
</organism>
<feature type="domain" description="GmrSD restriction endonucleases N-terminal" evidence="2">
    <location>
        <begin position="11"/>
        <end position="138"/>
    </location>
</feature>
<protein>
    <recommendedName>
        <fullName evidence="2">GmrSD restriction endonucleases N-terminal domain-containing protein</fullName>
    </recommendedName>
</protein>
<feature type="region of interest" description="Disordered" evidence="1">
    <location>
        <begin position="153"/>
        <end position="176"/>
    </location>
</feature>
<dbReference type="AlphaFoldDB" id="A0A382Y546"/>
<evidence type="ECO:0000256" key="1">
    <source>
        <dbReference type="SAM" id="MobiDB-lite"/>
    </source>
</evidence>
<dbReference type="PANTHER" id="PTHR35149:SF2">
    <property type="entry name" value="DUF262 DOMAIN-CONTAINING PROTEIN"/>
    <property type="match status" value="1"/>
</dbReference>
<evidence type="ECO:0000313" key="3">
    <source>
        <dbReference type="EMBL" id="SVD78482.1"/>
    </source>
</evidence>
<accession>A0A382Y546</accession>
<reference evidence="3" key="1">
    <citation type="submission" date="2018-05" db="EMBL/GenBank/DDBJ databases">
        <authorList>
            <person name="Lanie J.A."/>
            <person name="Ng W.-L."/>
            <person name="Kazmierczak K.M."/>
            <person name="Andrzejewski T.M."/>
            <person name="Davidsen T.M."/>
            <person name="Wayne K.J."/>
            <person name="Tettelin H."/>
            <person name="Glass J.I."/>
            <person name="Rusch D."/>
            <person name="Podicherti R."/>
            <person name="Tsui H.-C.T."/>
            <person name="Winkler M.E."/>
        </authorList>
    </citation>
    <scope>NUCLEOTIDE SEQUENCE</scope>
</reference>
<proteinExistence type="predicted"/>
<feature type="compositionally biased region" description="Basic and acidic residues" evidence="1">
    <location>
        <begin position="156"/>
        <end position="172"/>
    </location>
</feature>
<evidence type="ECO:0000259" key="2">
    <source>
        <dbReference type="Pfam" id="PF03235"/>
    </source>
</evidence>
<gene>
    <name evidence="3" type="ORF">METZ01_LOCUS431336</name>
</gene>
<dbReference type="PANTHER" id="PTHR35149">
    <property type="entry name" value="SLL5132 PROTEIN"/>
    <property type="match status" value="1"/>
</dbReference>
<sequence>MDTTSDTQTMTELFSGSTFTIPEIQRDYSWDAADQVSKLLEDMWKYHTVTDKTTSPQYFVGTIIVYSGEEHGNALQIMDGQQRITSFTALIAAIKSHIEELSTTRSGTEKKILEGKIDEMEDRFLFASLRPPKPKLLPKTDDARKMIRAMIQLDGSDPRDRVDPGSKDKPDEPSGVAGTKMFKALVYFYDRIYQLASEEDSEDPYAKILEFYE</sequence>
<dbReference type="EMBL" id="UINC01173078">
    <property type="protein sequence ID" value="SVD78482.1"/>
    <property type="molecule type" value="Genomic_DNA"/>
</dbReference>
<name>A0A382Y546_9ZZZZ</name>